<dbReference type="AlphaFoldDB" id="A0A1U8ABD5"/>
<sequence length="244" mass="26665">MQSRLLAATNRALCAVSSSFSAGWIRAASSTARTADPAIHAENPEGMDAKEAVKAGIVQDEQQEREKHEKGKEGSNPFSSATPPYASSTKLESRELNQSMDSSTQQKRRHCHKANGVAVATAIEVENISCAGLDGSPLPMTMDEVERRETQQDDKAYFKDRKPSPLSEVEYADTRKPITRATDSSVSAREYGGGGDVIGWKPEQLDTAEETLRRAAEIWRESAMRGDPDSPQSRVLRALRGELS</sequence>
<feature type="region of interest" description="Disordered" evidence="1">
    <location>
        <begin position="29"/>
        <end position="112"/>
    </location>
</feature>
<accession>A0A1U8ABD5</accession>
<reference evidence="3" key="1">
    <citation type="submission" date="2025-08" db="UniProtKB">
        <authorList>
            <consortium name="RefSeq"/>
        </authorList>
    </citation>
    <scope>IDENTIFICATION</scope>
</reference>
<dbReference type="PANTHER" id="PTHR35985">
    <property type="entry name" value="OS07G0675200 PROTEIN"/>
    <property type="match status" value="1"/>
</dbReference>
<dbReference type="KEGG" id="nnu:104598854"/>
<evidence type="ECO:0000313" key="2">
    <source>
        <dbReference type="Proteomes" id="UP000189703"/>
    </source>
</evidence>
<evidence type="ECO:0000313" key="3">
    <source>
        <dbReference type="RefSeq" id="XP_010259406.1"/>
    </source>
</evidence>
<feature type="compositionally biased region" description="Polar residues" evidence="1">
    <location>
        <begin position="76"/>
        <end position="105"/>
    </location>
</feature>
<feature type="compositionally biased region" description="Basic and acidic residues" evidence="1">
    <location>
        <begin position="147"/>
        <end position="163"/>
    </location>
</feature>
<dbReference type="STRING" id="4432.A0A1U8ABD5"/>
<protein>
    <submittedName>
        <fullName evidence="3">Uncharacterized protein LOC104598854</fullName>
    </submittedName>
</protein>
<dbReference type="GeneID" id="104598854"/>
<evidence type="ECO:0000256" key="1">
    <source>
        <dbReference type="SAM" id="MobiDB-lite"/>
    </source>
</evidence>
<feature type="compositionally biased region" description="Basic and acidic residues" evidence="1">
    <location>
        <begin position="62"/>
        <end position="73"/>
    </location>
</feature>
<name>A0A1U8ABD5_NELNU</name>
<feature type="region of interest" description="Disordered" evidence="1">
    <location>
        <begin position="222"/>
        <end position="244"/>
    </location>
</feature>
<feature type="region of interest" description="Disordered" evidence="1">
    <location>
        <begin position="147"/>
        <end position="203"/>
    </location>
</feature>
<dbReference type="OrthoDB" id="779250at2759"/>
<gene>
    <name evidence="3" type="primary">LOC104598854</name>
</gene>
<dbReference type="OMA" id="WPDESKS"/>
<proteinExistence type="predicted"/>
<dbReference type="eggNOG" id="ENOG502S2P8">
    <property type="taxonomic scope" value="Eukaryota"/>
</dbReference>
<dbReference type="RefSeq" id="XP_010259406.1">
    <property type="nucleotide sequence ID" value="XM_010261104.2"/>
</dbReference>
<dbReference type="PANTHER" id="PTHR35985:SF1">
    <property type="entry name" value="OS07G0675200 PROTEIN"/>
    <property type="match status" value="1"/>
</dbReference>
<organism evidence="2 3">
    <name type="scientific">Nelumbo nucifera</name>
    <name type="common">Sacred lotus</name>
    <dbReference type="NCBI Taxonomy" id="4432"/>
    <lineage>
        <taxon>Eukaryota</taxon>
        <taxon>Viridiplantae</taxon>
        <taxon>Streptophyta</taxon>
        <taxon>Embryophyta</taxon>
        <taxon>Tracheophyta</taxon>
        <taxon>Spermatophyta</taxon>
        <taxon>Magnoliopsida</taxon>
        <taxon>Proteales</taxon>
        <taxon>Nelumbonaceae</taxon>
        <taxon>Nelumbo</taxon>
    </lineage>
</organism>
<dbReference type="Proteomes" id="UP000189703">
    <property type="component" value="Unplaced"/>
</dbReference>
<keyword evidence="2" id="KW-1185">Reference proteome</keyword>